<dbReference type="Proteomes" id="UP000792457">
    <property type="component" value="Unassembled WGS sequence"/>
</dbReference>
<dbReference type="GO" id="GO:0050808">
    <property type="term" value="P:synapse organization"/>
    <property type="evidence" value="ECO:0007669"/>
    <property type="project" value="TreeGrafter"/>
</dbReference>
<organism evidence="2 3">
    <name type="scientific">Ladona fulva</name>
    <name type="common">Scarce chaser dragonfly</name>
    <name type="synonym">Libellula fulva</name>
    <dbReference type="NCBI Taxonomy" id="123851"/>
    <lineage>
        <taxon>Eukaryota</taxon>
        <taxon>Metazoa</taxon>
        <taxon>Ecdysozoa</taxon>
        <taxon>Arthropoda</taxon>
        <taxon>Hexapoda</taxon>
        <taxon>Insecta</taxon>
        <taxon>Pterygota</taxon>
        <taxon>Palaeoptera</taxon>
        <taxon>Odonata</taxon>
        <taxon>Epiprocta</taxon>
        <taxon>Anisoptera</taxon>
        <taxon>Libelluloidea</taxon>
        <taxon>Libellulidae</taxon>
        <taxon>Ladona</taxon>
    </lineage>
</organism>
<dbReference type="PANTHER" id="PTHR23279">
    <property type="entry name" value="DEFECTIVE PROBOSCIS EXTENSION RESPONSE DPR -RELATED"/>
    <property type="match status" value="1"/>
</dbReference>
<accession>A0A8K0KJ28</accession>
<dbReference type="InterPro" id="IPR003599">
    <property type="entry name" value="Ig_sub"/>
</dbReference>
<dbReference type="InterPro" id="IPR036179">
    <property type="entry name" value="Ig-like_dom_sf"/>
</dbReference>
<dbReference type="SUPFAM" id="SSF48726">
    <property type="entry name" value="Immunoglobulin"/>
    <property type="match status" value="2"/>
</dbReference>
<reference evidence="2" key="1">
    <citation type="submission" date="2013-04" db="EMBL/GenBank/DDBJ databases">
        <authorList>
            <person name="Qu J."/>
            <person name="Murali S.C."/>
            <person name="Bandaranaike D."/>
            <person name="Bellair M."/>
            <person name="Blankenburg K."/>
            <person name="Chao H."/>
            <person name="Dinh H."/>
            <person name="Doddapaneni H."/>
            <person name="Downs B."/>
            <person name="Dugan-Rocha S."/>
            <person name="Elkadiri S."/>
            <person name="Gnanaolivu R.D."/>
            <person name="Hernandez B."/>
            <person name="Javaid M."/>
            <person name="Jayaseelan J.C."/>
            <person name="Lee S."/>
            <person name="Li M."/>
            <person name="Ming W."/>
            <person name="Munidasa M."/>
            <person name="Muniz J."/>
            <person name="Nguyen L."/>
            <person name="Ongeri F."/>
            <person name="Osuji N."/>
            <person name="Pu L.-L."/>
            <person name="Puazo M."/>
            <person name="Qu C."/>
            <person name="Quiroz J."/>
            <person name="Raj R."/>
            <person name="Weissenberger G."/>
            <person name="Xin Y."/>
            <person name="Zou X."/>
            <person name="Han Y."/>
            <person name="Richards S."/>
            <person name="Worley K."/>
            <person name="Muzny D."/>
            <person name="Gibbs R."/>
        </authorList>
    </citation>
    <scope>NUCLEOTIDE SEQUENCE</scope>
    <source>
        <strain evidence="2">Sampled in the wild</strain>
    </source>
</reference>
<feature type="domain" description="Ig-like" evidence="1">
    <location>
        <begin position="75"/>
        <end position="173"/>
    </location>
</feature>
<dbReference type="SMART" id="SM00409">
    <property type="entry name" value="IG"/>
    <property type="match status" value="2"/>
</dbReference>
<dbReference type="SMART" id="SM00408">
    <property type="entry name" value="IGc2"/>
    <property type="match status" value="1"/>
</dbReference>
<dbReference type="Pfam" id="PF13927">
    <property type="entry name" value="Ig_3"/>
    <property type="match status" value="1"/>
</dbReference>
<feature type="domain" description="Ig-like" evidence="1">
    <location>
        <begin position="1"/>
        <end position="60"/>
    </location>
</feature>
<proteinExistence type="predicted"/>
<dbReference type="EMBL" id="KZ308849">
    <property type="protein sequence ID" value="KAG8234836.1"/>
    <property type="molecule type" value="Genomic_DNA"/>
</dbReference>
<dbReference type="InterPro" id="IPR037448">
    <property type="entry name" value="Zig-8"/>
</dbReference>
<dbReference type="Gene3D" id="2.60.40.10">
    <property type="entry name" value="Immunoglobulins"/>
    <property type="match status" value="2"/>
</dbReference>
<evidence type="ECO:0000313" key="3">
    <source>
        <dbReference type="Proteomes" id="UP000792457"/>
    </source>
</evidence>
<name>A0A8K0KJ28_LADFU</name>
<evidence type="ECO:0000259" key="1">
    <source>
        <dbReference type="PROSITE" id="PS50835"/>
    </source>
</evidence>
<dbReference type="InterPro" id="IPR013783">
    <property type="entry name" value="Ig-like_fold"/>
</dbReference>
<comment type="caution">
    <text evidence="2">The sequence shown here is derived from an EMBL/GenBank/DDBJ whole genome shotgun (WGS) entry which is preliminary data.</text>
</comment>
<protein>
    <recommendedName>
        <fullName evidence="1">Ig-like domain-containing protein</fullName>
    </recommendedName>
</protein>
<gene>
    <name evidence="2" type="ORF">J437_LFUL015150</name>
</gene>
<sequence>MEVSWIRRKGEEIHLLTFGLHTYASDSRIALIFRPPNNWMLQIKYANERDKGYYECQVSSHPPLIYYVLLDVIVPRVDIVDERWAMIDYKFYKEGSTIELNCVVSHVPNPTSYVTWKHGQRILNYDVQRGGISVKTDILPDGAMSRLFIANANYNDSGNYTCALGRIASTSVYIHILKGTLKTR</sequence>
<reference evidence="2" key="2">
    <citation type="submission" date="2017-10" db="EMBL/GenBank/DDBJ databases">
        <title>Ladona fulva Genome sequencing and assembly.</title>
        <authorList>
            <person name="Murali S."/>
            <person name="Richards S."/>
            <person name="Bandaranaike D."/>
            <person name="Bellair M."/>
            <person name="Blankenburg K."/>
            <person name="Chao H."/>
            <person name="Dinh H."/>
            <person name="Doddapaneni H."/>
            <person name="Dugan-Rocha S."/>
            <person name="Elkadiri S."/>
            <person name="Gnanaolivu R."/>
            <person name="Hernandez B."/>
            <person name="Skinner E."/>
            <person name="Javaid M."/>
            <person name="Lee S."/>
            <person name="Li M."/>
            <person name="Ming W."/>
            <person name="Munidasa M."/>
            <person name="Muniz J."/>
            <person name="Nguyen L."/>
            <person name="Hughes D."/>
            <person name="Osuji N."/>
            <person name="Pu L.-L."/>
            <person name="Puazo M."/>
            <person name="Qu C."/>
            <person name="Quiroz J."/>
            <person name="Raj R."/>
            <person name="Weissenberger G."/>
            <person name="Xin Y."/>
            <person name="Zou X."/>
            <person name="Han Y."/>
            <person name="Worley K."/>
            <person name="Muzny D."/>
            <person name="Gibbs R."/>
        </authorList>
    </citation>
    <scope>NUCLEOTIDE SEQUENCE</scope>
    <source>
        <strain evidence="2">Sampled in the wild</strain>
    </source>
</reference>
<dbReference type="AlphaFoldDB" id="A0A8K0KJ28"/>
<dbReference type="OrthoDB" id="6354602at2759"/>
<dbReference type="CDD" id="cd00096">
    <property type="entry name" value="Ig"/>
    <property type="match status" value="1"/>
</dbReference>
<dbReference type="PANTHER" id="PTHR23279:SF12">
    <property type="entry name" value="DEFECTIVE PROBOSCIS EXTENSION RESPONSE 14, ISOFORM A-RELATED"/>
    <property type="match status" value="1"/>
</dbReference>
<evidence type="ECO:0000313" key="2">
    <source>
        <dbReference type="EMBL" id="KAG8234836.1"/>
    </source>
</evidence>
<dbReference type="InterPro" id="IPR003598">
    <property type="entry name" value="Ig_sub2"/>
</dbReference>
<dbReference type="PROSITE" id="PS50835">
    <property type="entry name" value="IG_LIKE"/>
    <property type="match status" value="2"/>
</dbReference>
<dbReference type="GO" id="GO:0032589">
    <property type="term" value="C:neuron projection membrane"/>
    <property type="evidence" value="ECO:0007669"/>
    <property type="project" value="TreeGrafter"/>
</dbReference>
<keyword evidence="3" id="KW-1185">Reference proteome</keyword>
<dbReference type="InterPro" id="IPR007110">
    <property type="entry name" value="Ig-like_dom"/>
</dbReference>